<dbReference type="PANTHER" id="PTHR12243">
    <property type="entry name" value="MADF DOMAIN TRANSCRIPTION FACTOR"/>
    <property type="match status" value="1"/>
</dbReference>
<dbReference type="InterPro" id="IPR004210">
    <property type="entry name" value="BESS_motif"/>
</dbReference>
<reference evidence="6" key="1">
    <citation type="submission" date="2025-08" db="UniProtKB">
        <authorList>
            <consortium name="RefSeq"/>
        </authorList>
    </citation>
    <scope>IDENTIFICATION</scope>
    <source>
        <tissue evidence="6">Whole body</tissue>
    </source>
</reference>
<evidence type="ECO:0000259" key="3">
    <source>
        <dbReference type="PROSITE" id="PS51029"/>
    </source>
</evidence>
<dbReference type="RefSeq" id="XP_025414167.1">
    <property type="nucleotide sequence ID" value="XM_025558382.1"/>
</dbReference>
<dbReference type="Proteomes" id="UP000694846">
    <property type="component" value="Unplaced"/>
</dbReference>
<evidence type="ECO:0000313" key="5">
    <source>
        <dbReference type="Proteomes" id="UP000694846"/>
    </source>
</evidence>
<accession>A0A8B8FTP6</accession>
<feature type="domain" description="MADF" evidence="3">
    <location>
        <begin position="12"/>
        <end position="99"/>
    </location>
</feature>
<feature type="compositionally biased region" description="Basic and acidic residues" evidence="2">
    <location>
        <begin position="115"/>
        <end position="126"/>
    </location>
</feature>
<dbReference type="InterPro" id="IPR006578">
    <property type="entry name" value="MADF-dom"/>
</dbReference>
<dbReference type="AlphaFoldDB" id="A0A8B8FTP6"/>
<sequence length="260" mass="29992">MAKKKEKNLTINLVEAVEKFPCLYNFKIPEYARRDITEKAWSKVAEEVKETVTFCKEKWKNLRTVFVRNNKPTPSGSARKSKKPYYLNEHLQFLLPYVKPSTDLTTSRNLSSPTPDHESENNKQSDTEDQDEDLTQQEQNLSDKITNENHEKGHSPEKQIKGTNKKRKSEVSQVDQSFIDFMKLKKTKMCGEDPRKMFLLSLLPDINIMTDKQMRMFKKKVLEVVDDILTENPTPTSNTPITSHPNTAFSYLSGSSLLGQ</sequence>
<comment type="subcellular location">
    <subcellularLocation>
        <location evidence="1">Nucleus</location>
    </subcellularLocation>
</comment>
<feature type="compositionally biased region" description="Basic and acidic residues" evidence="2">
    <location>
        <begin position="145"/>
        <end position="160"/>
    </location>
</feature>
<proteinExistence type="predicted"/>
<evidence type="ECO:0000256" key="1">
    <source>
        <dbReference type="PROSITE-ProRule" id="PRU00371"/>
    </source>
</evidence>
<evidence type="ECO:0000256" key="2">
    <source>
        <dbReference type="SAM" id="MobiDB-lite"/>
    </source>
</evidence>
<dbReference type="Pfam" id="PF10545">
    <property type="entry name" value="MADF_DNA_bdg"/>
    <property type="match status" value="1"/>
</dbReference>
<dbReference type="PROSITE" id="PS51029">
    <property type="entry name" value="MADF"/>
    <property type="match status" value="1"/>
</dbReference>
<dbReference type="GeneID" id="112686182"/>
<feature type="compositionally biased region" description="Polar residues" evidence="2">
    <location>
        <begin position="104"/>
        <end position="114"/>
    </location>
</feature>
<feature type="domain" description="BESS" evidence="4">
    <location>
        <begin position="192"/>
        <end position="231"/>
    </location>
</feature>
<protein>
    <submittedName>
        <fullName evidence="6">Uncharacterized protein LOC112686182 isoform X1</fullName>
    </submittedName>
</protein>
<dbReference type="OrthoDB" id="8180805at2759"/>
<feature type="region of interest" description="Disordered" evidence="2">
    <location>
        <begin position="104"/>
        <end position="172"/>
    </location>
</feature>
<dbReference type="PANTHER" id="PTHR12243:SF60">
    <property type="entry name" value="SI:CH211-15D5.12-RELATED"/>
    <property type="match status" value="1"/>
</dbReference>
<gene>
    <name evidence="6" type="primary">LOC112686182</name>
</gene>
<dbReference type="GO" id="GO:0005667">
    <property type="term" value="C:transcription regulator complex"/>
    <property type="evidence" value="ECO:0007669"/>
    <property type="project" value="TreeGrafter"/>
</dbReference>
<organism evidence="5 6">
    <name type="scientific">Sipha flava</name>
    <name type="common">yellow sugarcane aphid</name>
    <dbReference type="NCBI Taxonomy" id="143950"/>
    <lineage>
        <taxon>Eukaryota</taxon>
        <taxon>Metazoa</taxon>
        <taxon>Ecdysozoa</taxon>
        <taxon>Arthropoda</taxon>
        <taxon>Hexapoda</taxon>
        <taxon>Insecta</taxon>
        <taxon>Pterygota</taxon>
        <taxon>Neoptera</taxon>
        <taxon>Paraneoptera</taxon>
        <taxon>Hemiptera</taxon>
        <taxon>Sternorrhyncha</taxon>
        <taxon>Aphidomorpha</taxon>
        <taxon>Aphidoidea</taxon>
        <taxon>Aphididae</taxon>
        <taxon>Sipha</taxon>
    </lineage>
</organism>
<keyword evidence="5" id="KW-1185">Reference proteome</keyword>
<dbReference type="GO" id="GO:0006357">
    <property type="term" value="P:regulation of transcription by RNA polymerase II"/>
    <property type="evidence" value="ECO:0007669"/>
    <property type="project" value="TreeGrafter"/>
</dbReference>
<dbReference type="PROSITE" id="PS51031">
    <property type="entry name" value="BESS"/>
    <property type="match status" value="1"/>
</dbReference>
<dbReference type="GO" id="GO:0003677">
    <property type="term" value="F:DNA binding"/>
    <property type="evidence" value="ECO:0007669"/>
    <property type="project" value="InterPro"/>
</dbReference>
<dbReference type="InterPro" id="IPR039353">
    <property type="entry name" value="TF_Adf1"/>
</dbReference>
<keyword evidence="1" id="KW-0539">Nucleus</keyword>
<dbReference type="SMART" id="SM00595">
    <property type="entry name" value="MADF"/>
    <property type="match status" value="1"/>
</dbReference>
<evidence type="ECO:0000259" key="4">
    <source>
        <dbReference type="PROSITE" id="PS51031"/>
    </source>
</evidence>
<name>A0A8B8FTP6_9HEMI</name>
<evidence type="ECO:0000313" key="6">
    <source>
        <dbReference type="RefSeq" id="XP_025414167.1"/>
    </source>
</evidence>
<dbReference type="GO" id="GO:0005634">
    <property type="term" value="C:nucleus"/>
    <property type="evidence" value="ECO:0007669"/>
    <property type="project" value="UniProtKB-SubCell"/>
</dbReference>